<comment type="caution">
    <text evidence="1">The sequence shown here is derived from an EMBL/GenBank/DDBJ whole genome shotgun (WGS) entry which is preliminary data.</text>
</comment>
<dbReference type="EMBL" id="CAJVPM010015295">
    <property type="protein sequence ID" value="CAG8606902.1"/>
    <property type="molecule type" value="Genomic_DNA"/>
</dbReference>
<evidence type="ECO:0000313" key="1">
    <source>
        <dbReference type="EMBL" id="CAG8606902.1"/>
    </source>
</evidence>
<reference evidence="1" key="1">
    <citation type="submission" date="2021-06" db="EMBL/GenBank/DDBJ databases">
        <authorList>
            <person name="Kallberg Y."/>
            <person name="Tangrot J."/>
            <person name="Rosling A."/>
        </authorList>
    </citation>
    <scope>NUCLEOTIDE SEQUENCE</scope>
    <source>
        <strain evidence="1">AU212A</strain>
    </source>
</reference>
<accession>A0ACA9MT22</accession>
<dbReference type="Proteomes" id="UP000789860">
    <property type="component" value="Unassembled WGS sequence"/>
</dbReference>
<name>A0ACA9MT22_9GLOM</name>
<gene>
    <name evidence="1" type="ORF">SCALOS_LOCUS7134</name>
</gene>
<feature type="non-terminal residue" evidence="1">
    <location>
        <position position="1"/>
    </location>
</feature>
<keyword evidence="2" id="KW-1185">Reference proteome</keyword>
<sequence>CDETSIAILKNKKALSNITISQILEQQNRNFTASGKVYSPAKQKGKKVYFSAGGGKEY</sequence>
<evidence type="ECO:0000313" key="2">
    <source>
        <dbReference type="Proteomes" id="UP000789860"/>
    </source>
</evidence>
<protein>
    <submittedName>
        <fullName evidence="1">6404_t:CDS:1</fullName>
    </submittedName>
</protein>
<organism evidence="1 2">
    <name type="scientific">Scutellospora calospora</name>
    <dbReference type="NCBI Taxonomy" id="85575"/>
    <lineage>
        <taxon>Eukaryota</taxon>
        <taxon>Fungi</taxon>
        <taxon>Fungi incertae sedis</taxon>
        <taxon>Mucoromycota</taxon>
        <taxon>Glomeromycotina</taxon>
        <taxon>Glomeromycetes</taxon>
        <taxon>Diversisporales</taxon>
        <taxon>Gigasporaceae</taxon>
        <taxon>Scutellospora</taxon>
    </lineage>
</organism>
<proteinExistence type="predicted"/>